<proteinExistence type="predicted"/>
<dbReference type="EMBL" id="CP009110">
    <property type="protein sequence ID" value="AIJ20614.1"/>
    <property type="molecule type" value="Genomic_DNA"/>
</dbReference>
<dbReference type="STRING" id="1068978.AMETH_0522"/>
<dbReference type="HOGENOM" id="CLU_215375_0_0_11"/>
<reference evidence="1 2" key="1">
    <citation type="submission" date="2014-07" db="EMBL/GenBank/DDBJ databases">
        <title>Whole Genome Sequence of the Amycolatopsis methanolica 239.</title>
        <authorList>
            <person name="Tang B."/>
        </authorList>
    </citation>
    <scope>NUCLEOTIDE SEQUENCE [LARGE SCALE GENOMIC DNA]</scope>
    <source>
        <strain evidence="1 2">239</strain>
    </source>
</reference>
<protein>
    <recommendedName>
        <fullName evidence="3">RiPP</fullName>
    </recommendedName>
</protein>
<keyword evidence="2" id="KW-1185">Reference proteome</keyword>
<dbReference type="NCBIfam" id="NF033521">
    <property type="entry name" value="lasso_leader_L3"/>
    <property type="match status" value="1"/>
</dbReference>
<dbReference type="KEGG" id="amq:AMETH_0522"/>
<evidence type="ECO:0000313" key="2">
    <source>
        <dbReference type="Proteomes" id="UP000062973"/>
    </source>
</evidence>
<accession>A0A076MIQ5</accession>
<evidence type="ECO:0000313" key="1">
    <source>
        <dbReference type="EMBL" id="AIJ20614.1"/>
    </source>
</evidence>
<evidence type="ECO:0008006" key="3">
    <source>
        <dbReference type="Google" id="ProtNLM"/>
    </source>
</evidence>
<dbReference type="OrthoDB" id="3634315at2"/>
<dbReference type="AlphaFoldDB" id="A0A076MIQ5"/>
<name>A0A076MIQ5_AMYME</name>
<dbReference type="PATRIC" id="fig|1068978.7.peg.548"/>
<organism evidence="1 2">
    <name type="scientific">Amycolatopsis methanolica 239</name>
    <dbReference type="NCBI Taxonomy" id="1068978"/>
    <lineage>
        <taxon>Bacteria</taxon>
        <taxon>Bacillati</taxon>
        <taxon>Actinomycetota</taxon>
        <taxon>Actinomycetes</taxon>
        <taxon>Pseudonocardiales</taxon>
        <taxon>Pseudonocardiaceae</taxon>
        <taxon>Amycolatopsis</taxon>
        <taxon>Amycolatopsis methanolica group</taxon>
    </lineage>
</organism>
<dbReference type="Proteomes" id="UP000062973">
    <property type="component" value="Chromosome"/>
</dbReference>
<dbReference type="RefSeq" id="WP_017986481.1">
    <property type="nucleotide sequence ID" value="NZ_AQUL01000001.1"/>
</dbReference>
<sequence length="45" mass="4726">MKKEYAAPDIEDIGSLSELTLGQSSGSRLDADFAAGTIFGDLTFS</sequence>
<gene>
    <name evidence="1" type="ORF">AMETH_0522</name>
</gene>